<keyword evidence="1" id="KW-0812">Transmembrane</keyword>
<dbReference type="Pfam" id="PF01852">
    <property type="entry name" value="START"/>
    <property type="match status" value="1"/>
</dbReference>
<gene>
    <name evidence="3" type="ORF">RND71_018100</name>
</gene>
<dbReference type="CDD" id="cd08870">
    <property type="entry name" value="START_STARD2_7-like"/>
    <property type="match status" value="1"/>
</dbReference>
<evidence type="ECO:0000259" key="2">
    <source>
        <dbReference type="PROSITE" id="PS50848"/>
    </source>
</evidence>
<dbReference type="EMBL" id="JAVYJV010000009">
    <property type="protein sequence ID" value="KAK4362859.1"/>
    <property type="molecule type" value="Genomic_DNA"/>
</dbReference>
<keyword evidence="1" id="KW-0472">Membrane</keyword>
<accession>A0AAE1VIZ2</accession>
<dbReference type="PROSITE" id="PS50848">
    <property type="entry name" value="START"/>
    <property type="match status" value="1"/>
</dbReference>
<name>A0AAE1VIZ2_9SOLA</name>
<organism evidence="3 4">
    <name type="scientific">Anisodus tanguticus</name>
    <dbReference type="NCBI Taxonomy" id="243964"/>
    <lineage>
        <taxon>Eukaryota</taxon>
        <taxon>Viridiplantae</taxon>
        <taxon>Streptophyta</taxon>
        <taxon>Embryophyta</taxon>
        <taxon>Tracheophyta</taxon>
        <taxon>Spermatophyta</taxon>
        <taxon>Magnoliopsida</taxon>
        <taxon>eudicotyledons</taxon>
        <taxon>Gunneridae</taxon>
        <taxon>Pentapetalae</taxon>
        <taxon>asterids</taxon>
        <taxon>lamiids</taxon>
        <taxon>Solanales</taxon>
        <taxon>Solanaceae</taxon>
        <taxon>Solanoideae</taxon>
        <taxon>Hyoscyameae</taxon>
        <taxon>Anisodus</taxon>
    </lineage>
</organism>
<evidence type="ECO:0000313" key="4">
    <source>
        <dbReference type="Proteomes" id="UP001291623"/>
    </source>
</evidence>
<dbReference type="InterPro" id="IPR051213">
    <property type="entry name" value="START_lipid_transfer"/>
</dbReference>
<proteinExistence type="predicted"/>
<evidence type="ECO:0000313" key="3">
    <source>
        <dbReference type="EMBL" id="KAK4362859.1"/>
    </source>
</evidence>
<keyword evidence="1" id="KW-1133">Transmembrane helix</keyword>
<dbReference type="PANTHER" id="PTHR19308:SF35">
    <property type="entry name" value="STAR-RELATED LIPID TRANSFER PROTEIN 7, MITOCHONDRIAL-LIKE ISOFORM X1"/>
    <property type="match status" value="1"/>
</dbReference>
<evidence type="ECO:0000256" key="1">
    <source>
        <dbReference type="SAM" id="Phobius"/>
    </source>
</evidence>
<sequence>MPIIPFLIQKTKYSINSSLFHAFYPLLIFSPFLFIFFKEHSVQLFLDQNKFLIKSRLTLISRYPFSTFHVFFNLIKISWLKLFVVLLAIDMVLVESFMEILERPTIGAVFVEIMMFLGPVWVAFLLGITVGWIWKPKWASWKNCKFDFSAPSSPTALVPSSSKGLGLTERQSFHASEGHTPSFGSYVDAGSEIEQFDSGPSQLNGLPITDEDLEHLWHLVERKDGGPPWKHMMDRSTPNMSYQAWQRDPETGPPQYCSRTVYEDATPELLRDFFWDDEFRPKWDDMIVHAETIEECPTTGTMIVHWVRKFPFFCSDREYIFGRRIWESGRSYYCVTKGVPCPTIPRKDKPRRVGLYYSSWFIQAVESRKRNGQLTACEVLLFHHEDMGIPWEIAKFGVRQGMWGAVRKIERGLRSYQKSRASDMKISHCAFMALVNTKIDPENLKSMEEDEESSGSEVQVSTAKHEGSINIPKLLIIGGALVVACTLDRGIIPKALLFNVAKRFGNIGKRASPRA</sequence>
<dbReference type="SUPFAM" id="SSF55961">
    <property type="entry name" value="Bet v1-like"/>
    <property type="match status" value="1"/>
</dbReference>
<protein>
    <recommendedName>
        <fullName evidence="2">START domain-containing protein</fullName>
    </recommendedName>
</protein>
<dbReference type="InterPro" id="IPR002913">
    <property type="entry name" value="START_lipid-bd_dom"/>
</dbReference>
<dbReference type="GO" id="GO:0008289">
    <property type="term" value="F:lipid binding"/>
    <property type="evidence" value="ECO:0007669"/>
    <property type="project" value="InterPro"/>
</dbReference>
<dbReference type="FunFam" id="3.30.530.20:FF:000006">
    <property type="entry name" value="StAR-related lipid transfer protein 7, mitochondrial"/>
    <property type="match status" value="1"/>
</dbReference>
<comment type="caution">
    <text evidence="3">The sequence shown here is derived from an EMBL/GenBank/DDBJ whole genome shotgun (WGS) entry which is preliminary data.</text>
</comment>
<dbReference type="GO" id="GO:0005737">
    <property type="term" value="C:cytoplasm"/>
    <property type="evidence" value="ECO:0007669"/>
    <property type="project" value="UniProtKB-ARBA"/>
</dbReference>
<dbReference type="InterPro" id="IPR023393">
    <property type="entry name" value="START-like_dom_sf"/>
</dbReference>
<dbReference type="PANTHER" id="PTHR19308">
    <property type="entry name" value="PHOSPHATIDYLCHOLINE TRANSFER PROTEIN"/>
    <property type="match status" value="1"/>
</dbReference>
<dbReference type="Gene3D" id="3.30.530.20">
    <property type="match status" value="1"/>
</dbReference>
<feature type="domain" description="START" evidence="2">
    <location>
        <begin position="214"/>
        <end position="418"/>
    </location>
</feature>
<feature type="transmembrane region" description="Helical" evidence="1">
    <location>
        <begin position="19"/>
        <end position="37"/>
    </location>
</feature>
<dbReference type="Proteomes" id="UP001291623">
    <property type="component" value="Unassembled WGS sequence"/>
</dbReference>
<keyword evidence="4" id="KW-1185">Reference proteome</keyword>
<reference evidence="3" key="1">
    <citation type="submission" date="2023-12" db="EMBL/GenBank/DDBJ databases">
        <title>Genome assembly of Anisodus tanguticus.</title>
        <authorList>
            <person name="Wang Y.-J."/>
        </authorList>
    </citation>
    <scope>NUCLEOTIDE SEQUENCE</scope>
    <source>
        <strain evidence="3">KB-2021</strain>
        <tissue evidence="3">Leaf</tissue>
    </source>
</reference>
<dbReference type="AlphaFoldDB" id="A0AAE1VIZ2"/>
<feature type="transmembrane region" description="Helical" evidence="1">
    <location>
        <begin position="70"/>
        <end position="94"/>
    </location>
</feature>
<feature type="transmembrane region" description="Helical" evidence="1">
    <location>
        <begin position="106"/>
        <end position="134"/>
    </location>
</feature>